<protein>
    <recommendedName>
        <fullName evidence="3">PepSY domain-containing protein</fullName>
    </recommendedName>
</protein>
<accession>D1AYS1</accession>
<dbReference type="STRING" id="519441.Smon_0982"/>
<dbReference type="PROSITE" id="PS51257">
    <property type="entry name" value="PROKAR_LIPOPROTEIN"/>
    <property type="match status" value="1"/>
</dbReference>
<dbReference type="EMBL" id="CP001779">
    <property type="protein sequence ID" value="ACZ01447.1"/>
    <property type="molecule type" value="Genomic_DNA"/>
</dbReference>
<proteinExistence type="predicted"/>
<evidence type="ECO:0000313" key="2">
    <source>
        <dbReference type="Proteomes" id="UP000002072"/>
    </source>
</evidence>
<organism evidence="1 2">
    <name type="scientific">Streptobacillus moniliformis (strain ATCC 14647 / DSM 12112 / NCTC 10651 / 9901)</name>
    <dbReference type="NCBI Taxonomy" id="519441"/>
    <lineage>
        <taxon>Bacteria</taxon>
        <taxon>Fusobacteriati</taxon>
        <taxon>Fusobacteriota</taxon>
        <taxon>Fusobacteriia</taxon>
        <taxon>Fusobacteriales</taxon>
        <taxon>Leptotrichiaceae</taxon>
        <taxon>Streptobacillus</taxon>
    </lineage>
</organism>
<dbReference type="Proteomes" id="UP000002072">
    <property type="component" value="Chromosome"/>
</dbReference>
<dbReference type="AlphaFoldDB" id="D1AYS1"/>
<dbReference type="RefSeq" id="WP_012858996.1">
    <property type="nucleotide sequence ID" value="NC_013515.1"/>
</dbReference>
<dbReference type="OrthoDB" id="95650at2"/>
<sequence length="93" mass="10917">MNKKILAIFTLFLFISCSGVTPMSKHHIKEISNIASMKIFEEAFERVGYKDMRIYKRGFGKWFVSAYGDKGIYMLEIDEDGKILKYQKNNYTE</sequence>
<dbReference type="GeneID" id="29673772"/>
<evidence type="ECO:0000313" key="1">
    <source>
        <dbReference type="EMBL" id="ACZ01447.1"/>
    </source>
</evidence>
<gene>
    <name evidence="1" type="ordered locus">Smon_0982</name>
</gene>
<name>D1AYS1_STRM9</name>
<reference evidence="1 2" key="1">
    <citation type="journal article" date="2009" name="Stand. Genomic Sci.">
        <title>Complete genome sequence of Streptobacillus moniliformis type strain (9901T).</title>
        <authorList>
            <person name="Nolan M."/>
            <person name="Gronow S."/>
            <person name="Lapidus A."/>
            <person name="Ivanova N."/>
            <person name="Copeland A."/>
            <person name="Lucas S."/>
            <person name="Del Rio T.G."/>
            <person name="Chen F."/>
            <person name="Tice H."/>
            <person name="Pitluck S."/>
            <person name="Cheng J.F."/>
            <person name="Sims D."/>
            <person name="Meincke L."/>
            <person name="Bruce D."/>
            <person name="Goodwin L."/>
            <person name="Brettin T."/>
            <person name="Han C."/>
            <person name="Detter J.C."/>
            <person name="Ovchinikova G."/>
            <person name="Pati A."/>
            <person name="Mavromatis K."/>
            <person name="Mikhailova N."/>
            <person name="Chen A."/>
            <person name="Palaniappan K."/>
            <person name="Land M."/>
            <person name="Hauser L."/>
            <person name="Chang Y.J."/>
            <person name="Jeffries C.D."/>
            <person name="Rohde M."/>
            <person name="Sproer C."/>
            <person name="Goker M."/>
            <person name="Bristow J."/>
            <person name="Eisen J.A."/>
            <person name="Markowitz V."/>
            <person name="Hugenholtz P."/>
            <person name="Kyrpides N.C."/>
            <person name="Klenk H.P."/>
            <person name="Chain P."/>
        </authorList>
    </citation>
    <scope>NUCLEOTIDE SEQUENCE [LARGE SCALE GENOMIC DNA]</scope>
    <source>
        <strain evidence="2">ATCC 14647 / DSM 12112 / NCTC 10651 / 9901</strain>
    </source>
</reference>
<dbReference type="KEGG" id="smf:Smon_0982"/>
<dbReference type="HOGENOM" id="CLU_2398378_0_0_0"/>
<keyword evidence="2" id="KW-1185">Reference proteome</keyword>
<evidence type="ECO:0008006" key="3">
    <source>
        <dbReference type="Google" id="ProtNLM"/>
    </source>
</evidence>